<sequence length="144" mass="16142">MALATIVIGTTWRVVVAFYKISSFKRSTKKIKIMDKHLLKAANEVLAGVYEADLGSGVIKKRIAINGKGKSGGVRVIIFFKVSHHLFFADGWEKCNIAAKGVKEIEDDELDAYKNLSRLFLNYTDDKIADLVLHNILEELTDEQ</sequence>
<dbReference type="Pfam" id="PF06296">
    <property type="entry name" value="RelE"/>
    <property type="match status" value="1"/>
</dbReference>
<accession>A0A2A5Q4R0</accession>
<reference evidence="1" key="1">
    <citation type="submission" date="2023-10" db="EMBL/GenBank/DDBJ databases">
        <authorList>
            <consortium name="Clinical and Environmental Microbiology Branch: Whole genome sequencing antimicrobial resistance pathogens in the healthcare setting"/>
        </authorList>
    </citation>
    <scope>NUCLEOTIDE SEQUENCE</scope>
    <source>
        <strain evidence="1">2020QW-00022</strain>
    </source>
</reference>
<dbReference type="EMBL" id="ABEXCJ050000002">
    <property type="protein sequence ID" value="EMR4589228.1"/>
    <property type="molecule type" value="Genomic_DNA"/>
</dbReference>
<dbReference type="PIRSF" id="PIRSF018634">
    <property type="entry name" value="UCP018634"/>
    <property type="match status" value="1"/>
</dbReference>
<dbReference type="OrthoDB" id="8607264at2"/>
<comment type="caution">
    <text evidence="1">The sequence shown here is derived from an EMBL/GenBank/DDBJ whole genome shotgun (WGS) entry which is preliminary data.</text>
</comment>
<name>A0A2A5Q4R0_PRORE</name>
<dbReference type="AlphaFoldDB" id="A0A2A5Q4R0"/>
<organism evidence="1">
    <name type="scientific">Providencia rettgeri</name>
    <dbReference type="NCBI Taxonomy" id="587"/>
    <lineage>
        <taxon>Bacteria</taxon>
        <taxon>Pseudomonadati</taxon>
        <taxon>Pseudomonadota</taxon>
        <taxon>Gammaproteobacteria</taxon>
        <taxon>Enterobacterales</taxon>
        <taxon>Morganellaceae</taxon>
        <taxon>Providencia</taxon>
    </lineage>
</organism>
<dbReference type="RefSeq" id="WP_096864327.1">
    <property type="nucleotide sequence ID" value="NZ_CP096258.1"/>
</dbReference>
<dbReference type="InterPro" id="IPR009387">
    <property type="entry name" value="HigB-2"/>
</dbReference>
<gene>
    <name evidence="2" type="ORF">M0K77_001524</name>
    <name evidence="1" type="ORF">M0K77_RS07620</name>
</gene>
<protein>
    <submittedName>
        <fullName evidence="1">Type II toxin-antitoxin system RelE/ParE family toxin</fullName>
    </submittedName>
</protein>
<dbReference type="EMBL" id="ABEXCJ040000002">
    <property type="protein sequence ID" value="ELR5217041.1"/>
    <property type="molecule type" value="Genomic_DNA"/>
</dbReference>
<evidence type="ECO:0000313" key="2">
    <source>
        <dbReference type="EMBL" id="EMR4589228.1"/>
    </source>
</evidence>
<evidence type="ECO:0000313" key="1">
    <source>
        <dbReference type="EMBL" id="ELR5217041.1"/>
    </source>
</evidence>
<proteinExistence type="predicted"/>